<dbReference type="GO" id="GO:0003723">
    <property type="term" value="F:RNA binding"/>
    <property type="evidence" value="ECO:0007669"/>
    <property type="project" value="InterPro"/>
</dbReference>
<evidence type="ECO:0000256" key="5">
    <source>
        <dbReference type="HAMAP-Rule" id="MF_01080"/>
    </source>
</evidence>
<dbReference type="PANTHER" id="PTHR13767">
    <property type="entry name" value="TRNA-PSEUDOURIDINE SYNTHASE"/>
    <property type="match status" value="1"/>
</dbReference>
<organism evidence="7 8">
    <name type="scientific">Spirobacillus cienkowskii</name>
    <dbReference type="NCBI Taxonomy" id="495820"/>
    <lineage>
        <taxon>Bacteria</taxon>
        <taxon>Pseudomonadati</taxon>
        <taxon>Bdellovibrionota</taxon>
        <taxon>Oligoflexia</taxon>
        <taxon>Silvanigrellales</taxon>
        <taxon>Spirobacillus</taxon>
    </lineage>
</organism>
<comment type="similarity">
    <text evidence="2 5">Belongs to the pseudouridine synthase TruB family. Type 1 subfamily.</text>
</comment>
<protein>
    <recommendedName>
        <fullName evidence="5">tRNA pseudouridine synthase B</fullName>
        <ecNumber evidence="5">5.4.99.25</ecNumber>
    </recommendedName>
    <alternativeName>
        <fullName evidence="5">tRNA pseudouridine(55) synthase</fullName>
        <shortName evidence="5">Psi55 synthase</shortName>
    </alternativeName>
    <alternativeName>
        <fullName evidence="5">tRNA pseudouridylate synthase</fullName>
    </alternativeName>
    <alternativeName>
        <fullName evidence="5">tRNA-uridine isomerase</fullName>
    </alternativeName>
</protein>
<dbReference type="InterPro" id="IPR014780">
    <property type="entry name" value="tRNA_psdUridine_synth_TruB"/>
</dbReference>
<dbReference type="InterPro" id="IPR020103">
    <property type="entry name" value="PsdUridine_synth_cat_dom_sf"/>
</dbReference>
<comment type="catalytic activity">
    <reaction evidence="1 5">
        <text>uridine(55) in tRNA = pseudouridine(55) in tRNA</text>
        <dbReference type="Rhea" id="RHEA:42532"/>
        <dbReference type="Rhea" id="RHEA-COMP:10101"/>
        <dbReference type="Rhea" id="RHEA-COMP:10102"/>
        <dbReference type="ChEBI" id="CHEBI:65314"/>
        <dbReference type="ChEBI" id="CHEBI:65315"/>
        <dbReference type="EC" id="5.4.99.25"/>
    </reaction>
</comment>
<feature type="domain" description="Pseudouridine synthase II N-terminal" evidence="6">
    <location>
        <begin position="29"/>
        <end position="183"/>
    </location>
</feature>
<reference evidence="7" key="1">
    <citation type="submission" date="2018-04" db="EMBL/GenBank/DDBJ databases">
        <title>Draft genome sequence of the Candidatus Spirobacillus cienkowskii, a pathogen of freshwater Daphnia species, reconstructed from hemolymph metagenomic reads.</title>
        <authorList>
            <person name="Bresciani L."/>
            <person name="Lemos L.N."/>
            <person name="Wale N."/>
            <person name="Lin J.Y."/>
            <person name="Fernandes G.R."/>
            <person name="Duffy M.A."/>
            <person name="Rodrigues J.M."/>
        </authorList>
    </citation>
    <scope>NUCLEOTIDE SEQUENCE [LARGE SCALE GENOMIC DNA]</scope>
    <source>
        <strain evidence="7">Binning01</strain>
    </source>
</reference>
<dbReference type="EC" id="5.4.99.25" evidence="5"/>
<keyword evidence="8" id="KW-1185">Reference proteome</keyword>
<dbReference type="SUPFAM" id="SSF55120">
    <property type="entry name" value="Pseudouridine synthase"/>
    <property type="match status" value="1"/>
</dbReference>
<dbReference type="Gene3D" id="3.30.2350.10">
    <property type="entry name" value="Pseudouridine synthase"/>
    <property type="match status" value="1"/>
</dbReference>
<dbReference type="InterPro" id="IPR002501">
    <property type="entry name" value="PsdUridine_synth_N"/>
</dbReference>
<comment type="caution">
    <text evidence="7">The sequence shown here is derived from an EMBL/GenBank/DDBJ whole genome shotgun (WGS) entry which is preliminary data.</text>
</comment>
<dbReference type="GO" id="GO:1990481">
    <property type="term" value="P:mRNA pseudouridine synthesis"/>
    <property type="evidence" value="ECO:0007669"/>
    <property type="project" value="TreeGrafter"/>
</dbReference>
<sequence length="319" mass="36146">MQNLENLCGLFLVDKSPNVTSHKVVSVLRKTLKIDKIGHLGTLDPFATGLLPVLIGGATKLSDEIMDGKKQYLFTVTFGSETDTLDNSGRVLKTKNVPADFVTKAEEIISSFLGVIEQVPPVYSALKMNGKPLYEYMRSLGKLPEDIETKKRNVFIEKLEILSSDLETQSMTFRVLCGKGTYVRSLARDIALAIDTVGHCSQLRREFVEPWSVNDALLFTDEKILNPNYIKSKIISVEEMLPHIPVIVVDSEFQKFFNSGNVMYVSKNQILSSFDFYEISLERRKIFLKIKDAEGLFLAEIEFQTEKMQFKIMPKKKLI</sequence>
<comment type="function">
    <text evidence="5">Responsible for synthesis of pseudouridine from uracil-55 in the psi GC loop of transfer RNAs.</text>
</comment>
<keyword evidence="3 5" id="KW-0819">tRNA processing</keyword>
<keyword evidence="4 5" id="KW-0413">Isomerase</keyword>
<name>A0A369KUI2_9BACT</name>
<dbReference type="HAMAP" id="MF_01080">
    <property type="entry name" value="TruB_bact"/>
    <property type="match status" value="1"/>
</dbReference>
<feature type="active site" description="Nucleophile" evidence="5">
    <location>
        <position position="44"/>
    </location>
</feature>
<dbReference type="Pfam" id="PF01509">
    <property type="entry name" value="TruB_N"/>
    <property type="match status" value="1"/>
</dbReference>
<accession>A0A369KUI2</accession>
<proteinExistence type="inferred from homology"/>
<evidence type="ECO:0000259" key="6">
    <source>
        <dbReference type="Pfam" id="PF01509"/>
    </source>
</evidence>
<dbReference type="Proteomes" id="UP000253934">
    <property type="component" value="Unassembled WGS sequence"/>
</dbReference>
<dbReference type="GO" id="GO:0031119">
    <property type="term" value="P:tRNA pseudouridine synthesis"/>
    <property type="evidence" value="ECO:0007669"/>
    <property type="project" value="UniProtKB-UniRule"/>
</dbReference>
<gene>
    <name evidence="5 7" type="primary">truB</name>
    <name evidence="7" type="ORF">DCC88_05635</name>
</gene>
<dbReference type="PANTHER" id="PTHR13767:SF2">
    <property type="entry name" value="PSEUDOURIDYLATE SYNTHASE TRUB1"/>
    <property type="match status" value="1"/>
</dbReference>
<dbReference type="EMBL" id="QOVW01000062">
    <property type="protein sequence ID" value="RDB36365.1"/>
    <property type="molecule type" value="Genomic_DNA"/>
</dbReference>
<evidence type="ECO:0000256" key="1">
    <source>
        <dbReference type="ARBA" id="ARBA00000385"/>
    </source>
</evidence>
<dbReference type="NCBIfam" id="TIGR00431">
    <property type="entry name" value="TruB"/>
    <property type="match status" value="1"/>
</dbReference>
<evidence type="ECO:0000256" key="4">
    <source>
        <dbReference type="ARBA" id="ARBA00023235"/>
    </source>
</evidence>
<evidence type="ECO:0000313" key="8">
    <source>
        <dbReference type="Proteomes" id="UP000253934"/>
    </source>
</evidence>
<evidence type="ECO:0000256" key="2">
    <source>
        <dbReference type="ARBA" id="ARBA00005642"/>
    </source>
</evidence>
<dbReference type="GO" id="GO:0160148">
    <property type="term" value="F:tRNA pseudouridine(55) synthase activity"/>
    <property type="evidence" value="ECO:0007669"/>
    <property type="project" value="UniProtKB-EC"/>
</dbReference>
<dbReference type="AlphaFoldDB" id="A0A369KUI2"/>
<evidence type="ECO:0000313" key="7">
    <source>
        <dbReference type="EMBL" id="RDB36365.1"/>
    </source>
</evidence>
<evidence type="ECO:0000256" key="3">
    <source>
        <dbReference type="ARBA" id="ARBA00022694"/>
    </source>
</evidence>
<dbReference type="CDD" id="cd02573">
    <property type="entry name" value="PseudoU_synth_EcTruB"/>
    <property type="match status" value="1"/>
</dbReference>